<evidence type="ECO:0000313" key="3">
    <source>
        <dbReference type="Proteomes" id="UP000609651"/>
    </source>
</evidence>
<organism evidence="2 3">
    <name type="scientific">Alienimonas chondri</name>
    <dbReference type="NCBI Taxonomy" id="2681879"/>
    <lineage>
        <taxon>Bacteria</taxon>
        <taxon>Pseudomonadati</taxon>
        <taxon>Planctomycetota</taxon>
        <taxon>Planctomycetia</taxon>
        <taxon>Planctomycetales</taxon>
        <taxon>Planctomycetaceae</taxon>
        <taxon>Alienimonas</taxon>
    </lineage>
</organism>
<evidence type="ECO:0000313" key="2">
    <source>
        <dbReference type="EMBL" id="NNJ26719.1"/>
    </source>
</evidence>
<accession>A0ABX1VG38</accession>
<reference evidence="2 3" key="1">
    <citation type="journal article" date="2020" name="Syst. Appl. Microbiol.">
        <title>Alienimonas chondri sp. nov., a novel planctomycete isolated from the biofilm of the red alga Chondrus crispus.</title>
        <authorList>
            <person name="Vitorino I."/>
            <person name="Albuquerque L."/>
            <person name="Wiegand S."/>
            <person name="Kallscheuer N."/>
            <person name="da Costa M.S."/>
            <person name="Lobo-da-Cunha A."/>
            <person name="Jogler C."/>
            <person name="Lage O.M."/>
        </authorList>
    </citation>
    <scope>NUCLEOTIDE SEQUENCE [LARGE SCALE GENOMIC DNA]</scope>
    <source>
        <strain evidence="2 3">LzC2</strain>
    </source>
</reference>
<dbReference type="Proteomes" id="UP000609651">
    <property type="component" value="Unassembled WGS sequence"/>
</dbReference>
<dbReference type="RefSeq" id="WP_171187995.1">
    <property type="nucleotide sequence ID" value="NZ_WTPX01000094.1"/>
</dbReference>
<feature type="region of interest" description="Disordered" evidence="1">
    <location>
        <begin position="629"/>
        <end position="668"/>
    </location>
</feature>
<dbReference type="PROSITE" id="PS51257">
    <property type="entry name" value="PROKAR_LIPOPROTEIN"/>
    <property type="match status" value="1"/>
</dbReference>
<evidence type="ECO:0000256" key="1">
    <source>
        <dbReference type="SAM" id="MobiDB-lite"/>
    </source>
</evidence>
<dbReference type="EMBL" id="WTPX01000094">
    <property type="protein sequence ID" value="NNJ26719.1"/>
    <property type="molecule type" value="Genomic_DNA"/>
</dbReference>
<proteinExistence type="predicted"/>
<comment type="caution">
    <text evidence="2">The sequence shown here is derived from an EMBL/GenBank/DDBJ whole genome shotgun (WGS) entry which is preliminary data.</text>
</comment>
<feature type="compositionally biased region" description="Acidic residues" evidence="1">
    <location>
        <begin position="650"/>
        <end position="668"/>
    </location>
</feature>
<sequence length="668" mass="69415">MSRPAFVRPLSASLFLAAAVGLGLSSLGGCGREQKREVIDVNPGGQGPAAVAEDGQCGRWLDDATAMLVPGDLGRTAEADKAALLLSLYLQQKACTGVDPGPLPLDAAAEKVVAQILGEDGVATVTERRVDAGDARFFRTRRMDAAAVDAALGPGGERNMEPEAIAVALNRYVAERLFPLGSTGAPRTPGTTYDARLRGEGDWADRAWLLADLLRQARLDGVLLTPWGTGEPSEPTAWVGVLLPGEPATVALFDMRTGLPVPSPGDPDRPARLNEVRTDAAARTAMTAFYESAELPVPDEAALENLTPQLIGEPGWWRLASGLVSLPPVGNATGGPAASGRVPRTFDPLHDRTIEKGLVNRVAAAGFEENALTVWPVPAERGAEAAAAFPETLAAPLRIGVKPPGGVTITEEGQFVDRNGEPIDDVAGSAIETGTSDKLWTARHAQLAGGRDGAREAAGILEEVLSPEQTGSLFSPRPLPPVTEAEIRGELASAQRNAAAMGEGRDVGGSVSRDARTENAILRAAAANGLAPWPPGTPLPEAFQAVQAAAIPEAALFFAEVQAERGRPDAAARLLNDLLNGPPNVRKATAASLLAKIIADDDDPATAARLARQFVGGPDGPRLKAWIARWTAPPPSDASPSAQENAADADAAESDDPESDAPESDAAE</sequence>
<protein>
    <submittedName>
        <fullName evidence="2">Uncharacterized protein</fullName>
    </submittedName>
</protein>
<gene>
    <name evidence="2" type="ORF">LzC2_28100</name>
</gene>
<name>A0ABX1VG38_9PLAN</name>
<keyword evidence="3" id="KW-1185">Reference proteome</keyword>
<feature type="compositionally biased region" description="Low complexity" evidence="1">
    <location>
        <begin position="638"/>
        <end position="649"/>
    </location>
</feature>